<accession>A0ABU1VSV9</accession>
<name>A0ABU1VSV9_9GAMM</name>
<comment type="caution">
    <text evidence="2">The sequence shown here is derived from an EMBL/GenBank/DDBJ whole genome shotgun (WGS) entry which is preliminary data.</text>
</comment>
<dbReference type="EMBL" id="JAVDVW010000002">
    <property type="protein sequence ID" value="MDR7100570.1"/>
    <property type="molecule type" value="Genomic_DNA"/>
</dbReference>
<organism evidence="2 3">
    <name type="scientific">Agrilutibacter niabensis</name>
    <dbReference type="NCBI Taxonomy" id="380628"/>
    <lineage>
        <taxon>Bacteria</taxon>
        <taxon>Pseudomonadati</taxon>
        <taxon>Pseudomonadota</taxon>
        <taxon>Gammaproteobacteria</taxon>
        <taxon>Lysobacterales</taxon>
        <taxon>Lysobacteraceae</taxon>
        <taxon>Agrilutibacter</taxon>
    </lineage>
</organism>
<keyword evidence="1" id="KW-0732">Signal</keyword>
<evidence type="ECO:0000313" key="3">
    <source>
        <dbReference type="Proteomes" id="UP001267878"/>
    </source>
</evidence>
<dbReference type="RefSeq" id="WP_310055500.1">
    <property type="nucleotide sequence ID" value="NZ_JAVDVW010000002.1"/>
</dbReference>
<proteinExistence type="predicted"/>
<sequence>MRKTVLLLAALLLAPLAHADDAQCKLALGRGWPPATENYGTATEKLFAGETQPTLSVTLLPKLGVESGVLLVANPNGGDWLLRRAVADERVHAWEGDKLVLRTTRAPEFTEAPIPAATATRLVADWRRALALAVPEGVTAPFSEGDTWLFVAGDLRVSGLRPDCELGALLRDQIDLLIEASDEGDGKREKRWRQIGESLDRMRVVLDAMAAPAATAKP</sequence>
<reference evidence="2 3" key="1">
    <citation type="submission" date="2023-07" db="EMBL/GenBank/DDBJ databases">
        <title>Sorghum-associated microbial communities from plants grown in Nebraska, USA.</title>
        <authorList>
            <person name="Schachtman D."/>
        </authorList>
    </citation>
    <scope>NUCLEOTIDE SEQUENCE [LARGE SCALE GENOMIC DNA]</scope>
    <source>
        <strain evidence="2 3">BE187</strain>
    </source>
</reference>
<feature type="chain" id="PRO_5046157294" evidence="1">
    <location>
        <begin position="20"/>
        <end position="218"/>
    </location>
</feature>
<dbReference type="Proteomes" id="UP001267878">
    <property type="component" value="Unassembled WGS sequence"/>
</dbReference>
<protein>
    <submittedName>
        <fullName evidence="2">Uncharacterized protein</fullName>
    </submittedName>
</protein>
<keyword evidence="3" id="KW-1185">Reference proteome</keyword>
<gene>
    <name evidence="2" type="ORF">J2X04_002951</name>
</gene>
<evidence type="ECO:0000256" key="1">
    <source>
        <dbReference type="SAM" id="SignalP"/>
    </source>
</evidence>
<feature type="signal peptide" evidence="1">
    <location>
        <begin position="1"/>
        <end position="19"/>
    </location>
</feature>
<evidence type="ECO:0000313" key="2">
    <source>
        <dbReference type="EMBL" id="MDR7100570.1"/>
    </source>
</evidence>